<evidence type="ECO:0000313" key="3">
    <source>
        <dbReference type="EMBL" id="KOF68846.1"/>
    </source>
</evidence>
<reference evidence="3" key="1">
    <citation type="submission" date="2015-07" db="EMBL/GenBank/DDBJ databases">
        <title>MeaNS - Measles Nucleotide Surveillance Program.</title>
        <authorList>
            <person name="Tran T."/>
            <person name="Druce J."/>
        </authorList>
    </citation>
    <scope>NUCLEOTIDE SEQUENCE</scope>
    <source>
        <strain evidence="3">UCB-OBI-ISO-001</strain>
        <tissue evidence="3">Gonad</tissue>
    </source>
</reference>
<sequence length="130" mass="14345">MRAMATSHGYDISIQTRPDTYPQIQNSVWPNKCIASNQLTISSSCMAPHTDLPSFMGLANPSHLQPASHQSRSQVPSVQTQTSTFFNNNIPIRVMDPCSETERRSSSIASLRLKAHEHSVAMGILSVYSK</sequence>
<dbReference type="AlphaFoldDB" id="A0A0L8FVW0"/>
<organism evidence="3">
    <name type="scientific">Octopus bimaculoides</name>
    <name type="common">California two-spotted octopus</name>
    <dbReference type="NCBI Taxonomy" id="37653"/>
    <lineage>
        <taxon>Eukaryota</taxon>
        <taxon>Metazoa</taxon>
        <taxon>Spiralia</taxon>
        <taxon>Lophotrochozoa</taxon>
        <taxon>Mollusca</taxon>
        <taxon>Cephalopoda</taxon>
        <taxon>Coleoidea</taxon>
        <taxon>Octopodiformes</taxon>
        <taxon>Octopoda</taxon>
        <taxon>Incirrata</taxon>
        <taxon>Octopodidae</taxon>
        <taxon>Octopus</taxon>
    </lineage>
</organism>
<feature type="domain" description="OAR" evidence="2">
    <location>
        <begin position="106"/>
        <end position="119"/>
    </location>
</feature>
<dbReference type="InterPro" id="IPR003654">
    <property type="entry name" value="OAR_dom"/>
</dbReference>
<protein>
    <recommendedName>
        <fullName evidence="2">OAR domain-containing protein</fullName>
    </recommendedName>
</protein>
<dbReference type="OrthoDB" id="6159439at2759"/>
<accession>A0A0L8FVW0</accession>
<comment type="subcellular location">
    <subcellularLocation>
        <location evidence="1">Nucleus</location>
    </subcellularLocation>
</comment>
<evidence type="ECO:0000259" key="2">
    <source>
        <dbReference type="PROSITE" id="PS50803"/>
    </source>
</evidence>
<evidence type="ECO:0000256" key="1">
    <source>
        <dbReference type="ARBA" id="ARBA00004123"/>
    </source>
</evidence>
<proteinExistence type="predicted"/>
<gene>
    <name evidence="3" type="ORF">OCBIM_22006416mg</name>
</gene>
<name>A0A0L8FVW0_OCTBM</name>
<dbReference type="PROSITE" id="PS50803">
    <property type="entry name" value="OAR"/>
    <property type="match status" value="1"/>
</dbReference>
<dbReference type="EMBL" id="KQ425905">
    <property type="protein sequence ID" value="KOF68846.1"/>
    <property type="molecule type" value="Genomic_DNA"/>
</dbReference>
<dbReference type="GO" id="GO:0005634">
    <property type="term" value="C:nucleus"/>
    <property type="evidence" value="ECO:0007669"/>
    <property type="project" value="UniProtKB-SubCell"/>
</dbReference>
<dbReference type="Pfam" id="PF03826">
    <property type="entry name" value="OAR"/>
    <property type="match status" value="1"/>
</dbReference>